<feature type="transmembrane region" description="Helical" evidence="5">
    <location>
        <begin position="218"/>
        <end position="239"/>
    </location>
</feature>
<dbReference type="CDD" id="cd17393">
    <property type="entry name" value="MFS_MosC_like"/>
    <property type="match status" value="1"/>
</dbReference>
<dbReference type="Gene3D" id="1.20.1250.20">
    <property type="entry name" value="MFS general substrate transporter like domains"/>
    <property type="match status" value="2"/>
</dbReference>
<feature type="transmembrane region" description="Helical" evidence="5">
    <location>
        <begin position="316"/>
        <end position="338"/>
    </location>
</feature>
<feature type="transmembrane region" description="Helical" evidence="5">
    <location>
        <begin position="380"/>
        <end position="400"/>
    </location>
</feature>
<accession>A0AB38XNP0</accession>
<evidence type="ECO:0000256" key="5">
    <source>
        <dbReference type="SAM" id="Phobius"/>
    </source>
</evidence>
<proteinExistence type="predicted"/>
<dbReference type="InterPro" id="IPR011701">
    <property type="entry name" value="MFS"/>
</dbReference>
<dbReference type="GO" id="GO:0022857">
    <property type="term" value="F:transmembrane transporter activity"/>
    <property type="evidence" value="ECO:0007669"/>
    <property type="project" value="InterPro"/>
</dbReference>
<feature type="transmembrane region" description="Helical" evidence="5">
    <location>
        <begin position="254"/>
        <end position="275"/>
    </location>
</feature>
<evidence type="ECO:0000256" key="2">
    <source>
        <dbReference type="ARBA" id="ARBA00022692"/>
    </source>
</evidence>
<feature type="transmembrane region" description="Helical" evidence="5">
    <location>
        <begin position="12"/>
        <end position="30"/>
    </location>
</feature>
<evidence type="ECO:0000256" key="1">
    <source>
        <dbReference type="ARBA" id="ARBA00004651"/>
    </source>
</evidence>
<feature type="domain" description="Major facilitator superfamily (MFS) profile" evidence="6">
    <location>
        <begin position="11"/>
        <end position="405"/>
    </location>
</feature>
<name>A0AB38XNP0_9ACTO</name>
<dbReference type="Proteomes" id="UP001211044">
    <property type="component" value="Chromosome"/>
</dbReference>
<feature type="transmembrane region" description="Helical" evidence="5">
    <location>
        <begin position="76"/>
        <end position="96"/>
    </location>
</feature>
<feature type="transmembrane region" description="Helical" evidence="5">
    <location>
        <begin position="146"/>
        <end position="171"/>
    </location>
</feature>
<dbReference type="Pfam" id="PF07690">
    <property type="entry name" value="MFS_1"/>
    <property type="match status" value="1"/>
</dbReference>
<dbReference type="KEGG" id="wne:PIG85_10040"/>
<keyword evidence="4 5" id="KW-0472">Membrane</keyword>
<evidence type="ECO:0000256" key="4">
    <source>
        <dbReference type="ARBA" id="ARBA00023136"/>
    </source>
</evidence>
<feature type="transmembrane region" description="Helical" evidence="5">
    <location>
        <begin position="177"/>
        <end position="198"/>
    </location>
</feature>
<gene>
    <name evidence="7" type="ORF">PIG85_10040</name>
</gene>
<dbReference type="PANTHER" id="PTHR23514:SF13">
    <property type="entry name" value="INNER MEMBRANE PROTEIN YBJJ"/>
    <property type="match status" value="1"/>
</dbReference>
<dbReference type="SUPFAM" id="SSF103473">
    <property type="entry name" value="MFS general substrate transporter"/>
    <property type="match status" value="1"/>
</dbReference>
<dbReference type="InterPro" id="IPR020846">
    <property type="entry name" value="MFS_dom"/>
</dbReference>
<evidence type="ECO:0000259" key="6">
    <source>
        <dbReference type="PROSITE" id="PS50850"/>
    </source>
</evidence>
<reference evidence="7" key="1">
    <citation type="submission" date="2023-01" db="EMBL/GenBank/DDBJ databases">
        <title>Comparative Genomic Analysis of the Clinically-Derived Winkia Strain NY0527 Provides Evidence into the Taxonomic Reassignment of Winkia neuii and Characterizes Their Virulence Traits.</title>
        <authorList>
            <person name="Cai X."/>
            <person name="Peng Y."/>
            <person name="Li M."/>
            <person name="Qiu Y."/>
            <person name="Wang Y."/>
            <person name="Xu L."/>
            <person name="Hou Q."/>
        </authorList>
    </citation>
    <scope>NUCLEOTIDE SEQUENCE</scope>
    <source>
        <strain evidence="7">NY0527</strain>
    </source>
</reference>
<feature type="transmembrane region" description="Helical" evidence="5">
    <location>
        <begin position="50"/>
        <end position="69"/>
    </location>
</feature>
<comment type="subcellular location">
    <subcellularLocation>
        <location evidence="1">Cell membrane</location>
        <topology evidence="1">Multi-pass membrane protein</topology>
    </subcellularLocation>
</comment>
<evidence type="ECO:0000313" key="7">
    <source>
        <dbReference type="EMBL" id="WCE45967.1"/>
    </source>
</evidence>
<sequence length="406" mass="41838">MQQVTAQTRQARAAVTALFFTNGALMAGMVPRYPAIKDVFELSGSTYGLTVALFPLGGMCGGAITAWAIRKWGSARVAASGTAILGVLFALAGFLVSFSEAGWLGIGIGYAAFAASFFACGFCDANVDVGQNAHGLRVQKRYGRSIINSFHAAWSGGVVAGGLLASVAIAVGLPIGWHMLLAGGLFALLGQVALRYTLPGPEGQNAEEEANAAAVHTIRISPILALAALIFLSIAGALVEDNAQAWATLYMRDFLGISAALAGSAYVAAFAAQLIGRMVGDRMIDNWGPRTVIGLGGLLITVGMFASMLFPSAFTTVTGLALAGFGSATIVPIAMNAADDIPGLRPGTGLAVLAWLMRVAFLASPPLIGKIVDIFGVRVSLWALPFAGLAVIASSFVLAAQTKQRI</sequence>
<feature type="transmembrane region" description="Helical" evidence="5">
    <location>
        <begin position="287"/>
        <end position="310"/>
    </location>
</feature>
<organism evidence="7 8">
    <name type="scientific">Winkia neuii subsp. anitrata</name>
    <dbReference type="NCBI Taxonomy" id="29318"/>
    <lineage>
        <taxon>Bacteria</taxon>
        <taxon>Bacillati</taxon>
        <taxon>Actinomycetota</taxon>
        <taxon>Actinomycetes</taxon>
        <taxon>Actinomycetales</taxon>
        <taxon>Actinomycetaceae</taxon>
        <taxon>Winkia</taxon>
    </lineage>
</organism>
<dbReference type="InterPro" id="IPR051788">
    <property type="entry name" value="MFS_Transporter"/>
</dbReference>
<dbReference type="RefSeq" id="WP_065420904.1">
    <property type="nucleotide sequence ID" value="NZ_CP116394.1"/>
</dbReference>
<keyword evidence="2 5" id="KW-0812">Transmembrane</keyword>
<dbReference type="GO" id="GO:0005886">
    <property type="term" value="C:plasma membrane"/>
    <property type="evidence" value="ECO:0007669"/>
    <property type="project" value="UniProtKB-SubCell"/>
</dbReference>
<keyword evidence="3 5" id="KW-1133">Transmembrane helix</keyword>
<dbReference type="PROSITE" id="PS50850">
    <property type="entry name" value="MFS"/>
    <property type="match status" value="1"/>
</dbReference>
<feature type="transmembrane region" description="Helical" evidence="5">
    <location>
        <begin position="350"/>
        <end position="368"/>
    </location>
</feature>
<protein>
    <submittedName>
        <fullName evidence="7">MFS transporter</fullName>
    </submittedName>
</protein>
<evidence type="ECO:0000256" key="3">
    <source>
        <dbReference type="ARBA" id="ARBA00022989"/>
    </source>
</evidence>
<dbReference type="EMBL" id="CP116394">
    <property type="protein sequence ID" value="WCE45967.1"/>
    <property type="molecule type" value="Genomic_DNA"/>
</dbReference>
<evidence type="ECO:0000313" key="8">
    <source>
        <dbReference type="Proteomes" id="UP001211044"/>
    </source>
</evidence>
<dbReference type="AlphaFoldDB" id="A0AB38XNP0"/>
<feature type="transmembrane region" description="Helical" evidence="5">
    <location>
        <begin position="102"/>
        <end position="125"/>
    </location>
</feature>
<dbReference type="InterPro" id="IPR036259">
    <property type="entry name" value="MFS_trans_sf"/>
</dbReference>
<dbReference type="PANTHER" id="PTHR23514">
    <property type="entry name" value="BYPASS OF STOP CODON PROTEIN 6"/>
    <property type="match status" value="1"/>
</dbReference>